<dbReference type="SUPFAM" id="SSF53613">
    <property type="entry name" value="Ribokinase-like"/>
    <property type="match status" value="1"/>
</dbReference>
<keyword evidence="8 12" id="KW-0067">ATP-binding</keyword>
<evidence type="ECO:0000256" key="1">
    <source>
        <dbReference type="ARBA" id="ARBA00005380"/>
    </source>
</evidence>
<gene>
    <name evidence="12" type="primary">rbsK</name>
    <name evidence="14" type="ordered locus">AciPR4_2255</name>
</gene>
<dbReference type="PANTHER" id="PTHR10584">
    <property type="entry name" value="SUGAR KINASE"/>
    <property type="match status" value="1"/>
</dbReference>
<comment type="similarity">
    <text evidence="12">Belongs to the carbohydrate kinase PfkB family. Ribokinase subfamily.</text>
</comment>
<comment type="subunit">
    <text evidence="12">Homodimer.</text>
</comment>
<feature type="binding site" evidence="12">
    <location>
        <position position="287"/>
    </location>
    <ligand>
        <name>K(+)</name>
        <dbReference type="ChEBI" id="CHEBI:29103"/>
    </ligand>
</feature>
<dbReference type="Pfam" id="PF00294">
    <property type="entry name" value="PfkB"/>
    <property type="match status" value="1"/>
</dbReference>
<comment type="cofactor">
    <cofactor evidence="12">
        <name>Mg(2+)</name>
        <dbReference type="ChEBI" id="CHEBI:18420"/>
    </cofactor>
    <text evidence="12">Requires a divalent cation, most likely magnesium in vivo, as an electrophilic catalyst to aid phosphoryl group transfer. It is the chelate of the metal and the nucleotide that is the actual substrate.</text>
</comment>
<comment type="function">
    <text evidence="12">Catalyzes the phosphorylation of ribose at O-5 in a reaction requiring ATP and magnesium. The resulting D-ribose-5-phosphate can then be used either for sythesis of nucleotides, histidine, and tryptophan, or as a component of the pentose phosphate pathway.</text>
</comment>
<keyword evidence="4 12" id="KW-0808">Transferase</keyword>
<feature type="binding site" evidence="12">
    <location>
        <begin position="221"/>
        <end position="226"/>
    </location>
    <ligand>
        <name>ATP</name>
        <dbReference type="ChEBI" id="CHEBI:30616"/>
    </ligand>
</feature>
<dbReference type="NCBIfam" id="TIGR02152">
    <property type="entry name" value="D_ribokin_bact"/>
    <property type="match status" value="1"/>
</dbReference>
<dbReference type="PROSITE" id="PS00584">
    <property type="entry name" value="PFKB_KINASES_2"/>
    <property type="match status" value="1"/>
</dbReference>
<feature type="domain" description="Carbohydrate kinase PfkB" evidence="13">
    <location>
        <begin position="3"/>
        <end position="296"/>
    </location>
</feature>
<keyword evidence="15" id="KW-1185">Reference proteome</keyword>
<feature type="binding site" evidence="12">
    <location>
        <position position="248"/>
    </location>
    <ligand>
        <name>K(+)</name>
        <dbReference type="ChEBI" id="CHEBI:29103"/>
    </ligand>
</feature>
<feature type="active site" description="Proton acceptor" evidence="12">
    <location>
        <position position="254"/>
    </location>
</feature>
<evidence type="ECO:0000313" key="14">
    <source>
        <dbReference type="EMBL" id="ADV83057.1"/>
    </source>
</evidence>
<dbReference type="EMBL" id="CP002467">
    <property type="protein sequence ID" value="ADV83057.1"/>
    <property type="molecule type" value="Genomic_DNA"/>
</dbReference>
<dbReference type="CDD" id="cd01174">
    <property type="entry name" value="ribokinase"/>
    <property type="match status" value="1"/>
</dbReference>
<keyword evidence="11 12" id="KW-0119">Carbohydrate metabolism</keyword>
<feature type="binding site" evidence="12">
    <location>
        <position position="184"/>
    </location>
    <ligand>
        <name>ATP</name>
        <dbReference type="ChEBI" id="CHEBI:30616"/>
    </ligand>
</feature>
<accession>E8UX94</accession>
<comment type="pathway">
    <text evidence="12">Carbohydrate metabolism; D-ribose degradation; D-ribose 5-phosphate from beta-D-ribopyranose: step 2/2.</text>
</comment>
<dbReference type="InterPro" id="IPR002173">
    <property type="entry name" value="Carboh/pur_kinase_PfkB_CS"/>
</dbReference>
<dbReference type="UniPathway" id="UPA00916">
    <property type="reaction ID" value="UER00889"/>
</dbReference>
<keyword evidence="7 12" id="KW-0418">Kinase</keyword>
<evidence type="ECO:0000256" key="12">
    <source>
        <dbReference type="HAMAP-Rule" id="MF_01987"/>
    </source>
</evidence>
<evidence type="ECO:0000256" key="7">
    <source>
        <dbReference type="ARBA" id="ARBA00022777"/>
    </source>
</evidence>
<dbReference type="STRING" id="401053.AciPR4_2255"/>
<feature type="binding site" evidence="12">
    <location>
        <position position="140"/>
    </location>
    <ligand>
        <name>substrate</name>
    </ligand>
</feature>
<feature type="binding site" evidence="12">
    <location>
        <begin position="253"/>
        <end position="254"/>
    </location>
    <ligand>
        <name>ATP</name>
        <dbReference type="ChEBI" id="CHEBI:30616"/>
    </ligand>
</feature>
<dbReference type="PANTHER" id="PTHR10584:SF166">
    <property type="entry name" value="RIBOKINASE"/>
    <property type="match status" value="1"/>
</dbReference>
<dbReference type="InterPro" id="IPR029056">
    <property type="entry name" value="Ribokinase-like"/>
</dbReference>
<keyword evidence="12" id="KW-0963">Cytoplasm</keyword>
<feature type="binding site" evidence="12">
    <location>
        <begin position="12"/>
        <end position="14"/>
    </location>
    <ligand>
        <name>substrate</name>
    </ligand>
</feature>
<dbReference type="HOGENOM" id="CLU_027634_2_0_0"/>
<organism evidence="14 15">
    <name type="scientific">Terriglobus saanensis (strain ATCC BAA-1853 / DSM 23119 / SP1PR4)</name>
    <dbReference type="NCBI Taxonomy" id="401053"/>
    <lineage>
        <taxon>Bacteria</taxon>
        <taxon>Pseudomonadati</taxon>
        <taxon>Acidobacteriota</taxon>
        <taxon>Terriglobia</taxon>
        <taxon>Terriglobales</taxon>
        <taxon>Acidobacteriaceae</taxon>
        <taxon>Terriglobus</taxon>
    </lineage>
</organism>
<feature type="binding site" evidence="12">
    <location>
        <position position="293"/>
    </location>
    <ligand>
        <name>K(+)</name>
        <dbReference type="ChEBI" id="CHEBI:29103"/>
    </ligand>
</feature>
<dbReference type="GO" id="GO:0005524">
    <property type="term" value="F:ATP binding"/>
    <property type="evidence" value="ECO:0007669"/>
    <property type="project" value="UniProtKB-UniRule"/>
</dbReference>
<evidence type="ECO:0000256" key="6">
    <source>
        <dbReference type="ARBA" id="ARBA00022741"/>
    </source>
</evidence>
<evidence type="ECO:0000256" key="10">
    <source>
        <dbReference type="ARBA" id="ARBA00022958"/>
    </source>
</evidence>
<comment type="catalytic activity">
    <reaction evidence="12">
        <text>D-ribose + ATP = D-ribose 5-phosphate + ADP + H(+)</text>
        <dbReference type="Rhea" id="RHEA:13697"/>
        <dbReference type="ChEBI" id="CHEBI:15378"/>
        <dbReference type="ChEBI" id="CHEBI:30616"/>
        <dbReference type="ChEBI" id="CHEBI:47013"/>
        <dbReference type="ChEBI" id="CHEBI:78346"/>
        <dbReference type="ChEBI" id="CHEBI:456216"/>
        <dbReference type="EC" id="2.7.1.15"/>
    </reaction>
</comment>
<keyword evidence="5 12" id="KW-0479">Metal-binding</keyword>
<dbReference type="InterPro" id="IPR011611">
    <property type="entry name" value="PfkB_dom"/>
</dbReference>
<dbReference type="KEGG" id="tsa:AciPR4_2255"/>
<dbReference type="GO" id="GO:0005829">
    <property type="term" value="C:cytosol"/>
    <property type="evidence" value="ECO:0007669"/>
    <property type="project" value="TreeGrafter"/>
</dbReference>
<dbReference type="eggNOG" id="COG0524">
    <property type="taxonomic scope" value="Bacteria"/>
</dbReference>
<proteinExistence type="inferred from homology"/>
<dbReference type="Proteomes" id="UP000006844">
    <property type="component" value="Chromosome"/>
</dbReference>
<keyword evidence="6 12" id="KW-0547">Nucleotide-binding</keyword>
<evidence type="ECO:0000256" key="2">
    <source>
        <dbReference type="ARBA" id="ARBA00012035"/>
    </source>
</evidence>
<dbReference type="RefSeq" id="WP_013568790.1">
    <property type="nucleotide sequence ID" value="NC_014963.1"/>
</dbReference>
<feature type="binding site" evidence="12">
    <location>
        <position position="284"/>
    </location>
    <ligand>
        <name>K(+)</name>
        <dbReference type="ChEBI" id="CHEBI:29103"/>
    </ligand>
</feature>
<dbReference type="OrthoDB" id="9775849at2"/>
<dbReference type="EC" id="2.7.1.15" evidence="2 12"/>
<dbReference type="InterPro" id="IPR002139">
    <property type="entry name" value="Ribo/fructo_kinase"/>
</dbReference>
<dbReference type="GO" id="GO:0019303">
    <property type="term" value="P:D-ribose catabolic process"/>
    <property type="evidence" value="ECO:0007669"/>
    <property type="project" value="UniProtKB-UniRule"/>
</dbReference>
<protein>
    <recommendedName>
        <fullName evidence="3 12">Ribokinase</fullName>
        <shortName evidence="12">RK</shortName>
        <ecNumber evidence="2 12">2.7.1.15</ecNumber>
    </recommendedName>
</protein>
<reference evidence="14 15" key="1">
    <citation type="journal article" date="2012" name="Stand. Genomic Sci.">
        <title>Complete genome sequence of Terriglobus saanensis type strain SP1PR4(T), an Acidobacteria from tundra soil.</title>
        <authorList>
            <person name="Rawat S.R."/>
            <person name="Mannisto M.K."/>
            <person name="Starovoytov V."/>
            <person name="Goodwin L."/>
            <person name="Nolan M."/>
            <person name="Hauser L."/>
            <person name="Land M."/>
            <person name="Davenport K.W."/>
            <person name="Woyke T."/>
            <person name="Haggblom M.M."/>
        </authorList>
    </citation>
    <scope>NUCLEOTIDE SEQUENCE</scope>
    <source>
        <strain evidence="15">ATCC BAA-1853 / DSM 23119 / SP1PR4</strain>
    </source>
</reference>
<evidence type="ECO:0000313" key="15">
    <source>
        <dbReference type="Proteomes" id="UP000006844"/>
    </source>
</evidence>
<keyword evidence="10 12" id="KW-0630">Potassium</keyword>
<evidence type="ECO:0000256" key="3">
    <source>
        <dbReference type="ARBA" id="ARBA00016943"/>
    </source>
</evidence>
<comment type="activity regulation">
    <text evidence="12">Activated by a monovalent cation that binds near, but not in, the active site. The most likely occupant of the site in vivo is potassium. Ion binding induces a conformational change that may alter substrate affinity.</text>
</comment>
<evidence type="ECO:0000256" key="4">
    <source>
        <dbReference type="ARBA" id="ARBA00022679"/>
    </source>
</evidence>
<evidence type="ECO:0000259" key="13">
    <source>
        <dbReference type="Pfam" id="PF00294"/>
    </source>
</evidence>
<feature type="binding site" evidence="12">
    <location>
        <position position="289"/>
    </location>
    <ligand>
        <name>K(+)</name>
        <dbReference type="ChEBI" id="CHEBI:29103"/>
    </ligand>
</feature>
<feature type="binding site" evidence="12">
    <location>
        <position position="254"/>
    </location>
    <ligand>
        <name>substrate</name>
    </ligand>
</feature>
<dbReference type="AlphaFoldDB" id="E8UX94"/>
<evidence type="ECO:0000256" key="11">
    <source>
        <dbReference type="ARBA" id="ARBA00023277"/>
    </source>
</evidence>
<comment type="caution">
    <text evidence="12">Lacks conserved residue(s) required for the propagation of feature annotation.</text>
</comment>
<dbReference type="HAMAP" id="MF_01987">
    <property type="entry name" value="Ribokinase"/>
    <property type="match status" value="1"/>
</dbReference>
<feature type="binding site" evidence="12">
    <location>
        <begin position="40"/>
        <end position="44"/>
    </location>
    <ligand>
        <name>substrate</name>
    </ligand>
</feature>
<feature type="binding site" evidence="12">
    <location>
        <position position="250"/>
    </location>
    <ligand>
        <name>K(+)</name>
        <dbReference type="ChEBI" id="CHEBI:29103"/>
    </ligand>
</feature>
<comment type="similarity">
    <text evidence="1">Belongs to the carbohydrate kinase pfkB family.</text>
</comment>
<evidence type="ECO:0000256" key="5">
    <source>
        <dbReference type="ARBA" id="ARBA00022723"/>
    </source>
</evidence>
<name>E8UX94_TERSS</name>
<dbReference type="Gene3D" id="3.40.1190.20">
    <property type="match status" value="1"/>
</dbReference>
<dbReference type="GO" id="GO:0004747">
    <property type="term" value="F:ribokinase activity"/>
    <property type="evidence" value="ECO:0007669"/>
    <property type="project" value="UniProtKB-UniRule"/>
</dbReference>
<comment type="subcellular location">
    <subcellularLocation>
        <location evidence="12">Cytoplasm</location>
    </subcellularLocation>
</comment>
<dbReference type="GO" id="GO:0046872">
    <property type="term" value="F:metal ion binding"/>
    <property type="evidence" value="ECO:0007669"/>
    <property type="project" value="UniProtKB-KW"/>
</dbReference>
<dbReference type="InterPro" id="IPR011877">
    <property type="entry name" value="Ribokinase"/>
</dbReference>
<evidence type="ECO:0000256" key="8">
    <source>
        <dbReference type="ARBA" id="ARBA00022840"/>
    </source>
</evidence>
<evidence type="ECO:0000256" key="9">
    <source>
        <dbReference type="ARBA" id="ARBA00022842"/>
    </source>
</evidence>
<sequence>MKKKIVVVGSINLDLVAFVPRMPVSGETITGQSFATYPGGKGANQAVGAARLGGNVVMIGRVGEDLFATQLLDELSSAGVSRHCVESVPGPSGSAVVMVTPAGDNSIVVIPGANDSLQPADLDLYLDELRSASLILSQLEIPLPTVERLAELAREFGVPFMLDPAPARELPPTLLRNVTWLTPNESETQILLQGLRGNPNFEPAVAAQHLLDTGVRNVILKMGSRGVFLAGEAMETTYLPAFPVEVVDTTAAGDAFNGGFAYGLSDGMEPIEAARFANAVAAVSVSKTGAQPSMPKLADVNRMLVG</sequence>
<keyword evidence="9 12" id="KW-0460">Magnesium</keyword>
<dbReference type="PRINTS" id="PR00990">
    <property type="entry name" value="RIBOKINASE"/>
</dbReference>
<feature type="binding site" evidence="12">
    <location>
        <position position="278"/>
    </location>
    <ligand>
        <name>ATP</name>
        <dbReference type="ChEBI" id="CHEBI:30616"/>
    </ligand>
</feature>